<sequence length="335" mass="37940">METLNLEILNPGPILNDMRGQLQSLGALPHYYLRRPTPSGSPDFSIWDFGVNPLGVRESALPEVLQVMGVRSLTLNTAQDLSPLHRLSAGIPHTGNDQDKLGYLTSDAITRILQPFLMNCRTIAFHDWAGLSGASELWSSLLLGAIKPVGTQDIEFIFYFGDPLTRRSFQVEEAIDIITEFSEYGQVTIALDEEEAIKLWMVLNGVHKYDSVVNQTFPDLKRKFISIFRTINIDRLLVYSATQAMLFTRHTQLLLARKKVASSFEIAPEAREHFIEGFCIGLVRQMDIVRCLALGLIVFGSRTEKRSNVARQGLVDYIDQWVDDLQQQEIMYLYQ</sequence>
<dbReference type="RefSeq" id="WP_188931155.1">
    <property type="nucleotide sequence ID" value="NZ_BMIA01000001.1"/>
</dbReference>
<dbReference type="EMBL" id="BMIA01000001">
    <property type="protein sequence ID" value="GGH31041.1"/>
    <property type="molecule type" value="Genomic_DNA"/>
</dbReference>
<comment type="caution">
    <text evidence="1">The sequence shown here is derived from an EMBL/GenBank/DDBJ whole genome shotgun (WGS) entry which is preliminary data.</text>
</comment>
<proteinExistence type="predicted"/>
<protein>
    <submittedName>
        <fullName evidence="1">Uncharacterized protein</fullName>
    </submittedName>
</protein>
<dbReference type="Proteomes" id="UP000600214">
    <property type="component" value="Unassembled WGS sequence"/>
</dbReference>
<organism evidence="1 2">
    <name type="scientific">Dyadobacter endophyticus</name>
    <dbReference type="NCBI Taxonomy" id="1749036"/>
    <lineage>
        <taxon>Bacteria</taxon>
        <taxon>Pseudomonadati</taxon>
        <taxon>Bacteroidota</taxon>
        <taxon>Cytophagia</taxon>
        <taxon>Cytophagales</taxon>
        <taxon>Spirosomataceae</taxon>
        <taxon>Dyadobacter</taxon>
    </lineage>
</organism>
<evidence type="ECO:0000313" key="1">
    <source>
        <dbReference type="EMBL" id="GGH31041.1"/>
    </source>
</evidence>
<evidence type="ECO:0000313" key="2">
    <source>
        <dbReference type="Proteomes" id="UP000600214"/>
    </source>
</evidence>
<reference evidence="2" key="1">
    <citation type="journal article" date="2019" name="Int. J. Syst. Evol. Microbiol.">
        <title>The Global Catalogue of Microorganisms (GCM) 10K type strain sequencing project: providing services to taxonomists for standard genome sequencing and annotation.</title>
        <authorList>
            <consortium name="The Broad Institute Genomics Platform"/>
            <consortium name="The Broad Institute Genome Sequencing Center for Infectious Disease"/>
            <person name="Wu L."/>
            <person name="Ma J."/>
        </authorList>
    </citation>
    <scope>NUCLEOTIDE SEQUENCE [LARGE SCALE GENOMIC DNA]</scope>
    <source>
        <strain evidence="2">CGMCC 1.15288</strain>
    </source>
</reference>
<accession>A0ABQ1YM49</accession>
<gene>
    <name evidence="1" type="ORF">GCM10007423_19610</name>
</gene>
<name>A0ABQ1YM49_9BACT</name>
<keyword evidence="2" id="KW-1185">Reference proteome</keyword>